<dbReference type="Pfam" id="PF01757">
    <property type="entry name" value="Acyl_transf_3"/>
    <property type="match status" value="1"/>
</dbReference>
<feature type="transmembrane region" description="Helical" evidence="1">
    <location>
        <begin position="86"/>
        <end position="110"/>
    </location>
</feature>
<gene>
    <name evidence="3" type="ORF">Q9291_07830</name>
</gene>
<dbReference type="RefSeq" id="WP_306389468.1">
    <property type="nucleotide sequence ID" value="NZ_JAVCAP010000014.1"/>
</dbReference>
<evidence type="ECO:0000256" key="1">
    <source>
        <dbReference type="SAM" id="Phobius"/>
    </source>
</evidence>
<dbReference type="Proteomes" id="UP001225906">
    <property type="component" value="Unassembled WGS sequence"/>
</dbReference>
<feature type="transmembrane region" description="Helical" evidence="1">
    <location>
        <begin position="318"/>
        <end position="337"/>
    </location>
</feature>
<keyword evidence="1" id="KW-0812">Transmembrane</keyword>
<accession>A0ABT9JTA0</accession>
<evidence type="ECO:0000313" key="4">
    <source>
        <dbReference type="Proteomes" id="UP001225906"/>
    </source>
</evidence>
<protein>
    <submittedName>
        <fullName evidence="3">Acyltransferase family protein</fullName>
    </submittedName>
</protein>
<keyword evidence="1" id="KW-0472">Membrane</keyword>
<reference evidence="4" key="1">
    <citation type="journal article" date="2019" name="Int. J. Syst. Evol. Microbiol.">
        <title>The Global Catalogue of Microorganisms (GCM) 10K type strain sequencing project: providing services to taxonomists for standard genome sequencing and annotation.</title>
        <authorList>
            <consortium name="The Broad Institute Genomics Platform"/>
            <consortium name="The Broad Institute Genome Sequencing Center for Infectious Disease"/>
            <person name="Wu L."/>
            <person name="Ma J."/>
        </authorList>
    </citation>
    <scope>NUCLEOTIDE SEQUENCE [LARGE SCALE GENOMIC DNA]</scope>
    <source>
        <strain evidence="4">VKM B-3159</strain>
    </source>
</reference>
<feature type="transmembrane region" description="Helical" evidence="1">
    <location>
        <begin position="142"/>
        <end position="161"/>
    </location>
</feature>
<feature type="domain" description="Acyltransferase 3" evidence="2">
    <location>
        <begin position="17"/>
        <end position="333"/>
    </location>
</feature>
<feature type="transmembrane region" description="Helical" evidence="1">
    <location>
        <begin position="15"/>
        <end position="35"/>
    </location>
</feature>
<keyword evidence="3" id="KW-0808">Transferase</keyword>
<feature type="transmembrane region" description="Helical" evidence="1">
    <location>
        <begin position="55"/>
        <end position="74"/>
    </location>
</feature>
<name>A0ABT9JTA0_9PROT</name>
<dbReference type="GO" id="GO:0016746">
    <property type="term" value="F:acyltransferase activity"/>
    <property type="evidence" value="ECO:0007669"/>
    <property type="project" value="UniProtKB-KW"/>
</dbReference>
<evidence type="ECO:0000313" key="3">
    <source>
        <dbReference type="EMBL" id="MDP8567756.1"/>
    </source>
</evidence>
<feature type="transmembrane region" description="Helical" evidence="1">
    <location>
        <begin position="206"/>
        <end position="232"/>
    </location>
</feature>
<evidence type="ECO:0000259" key="2">
    <source>
        <dbReference type="Pfam" id="PF01757"/>
    </source>
</evidence>
<dbReference type="InterPro" id="IPR002656">
    <property type="entry name" value="Acyl_transf_3_dom"/>
</dbReference>
<keyword evidence="3" id="KW-0012">Acyltransferase</keyword>
<keyword evidence="4" id="KW-1185">Reference proteome</keyword>
<feature type="transmembrane region" description="Helical" evidence="1">
    <location>
        <begin position="253"/>
        <end position="273"/>
    </location>
</feature>
<feature type="transmembrane region" description="Helical" evidence="1">
    <location>
        <begin position="168"/>
        <end position="194"/>
    </location>
</feature>
<dbReference type="EMBL" id="JAVCAP010000014">
    <property type="protein sequence ID" value="MDP8567756.1"/>
    <property type="molecule type" value="Genomic_DNA"/>
</dbReference>
<proteinExistence type="predicted"/>
<keyword evidence="1" id="KW-1133">Transmembrane helix</keyword>
<sequence length="360" mass="41819">MAITFSNKKNMPSHLSYYLDAVRFFSAFMVFLYHIKTISLGPPSVLKLIPDKGHFFVILFFVLSGYVIAYSTYFKNKGAFSYVVDRFARVFSVAFPSLVLCCLFAFFYSVSFKDELTNLLTNVLFLGQAGTLELYPFWNQPYWSLCYEVMYYILFGCFFFLNGWKRIAAITVAFIASGPKVILLLPCWLFGVWIYNYRDAIKVNKYIAITLSFLLPAVIILILVKFNFIYVLKESSVSILGVFHNKAGFSSHFLVDYATAIMFSAHIYFLRFFEFEWYGFFKSLIKIGSKVSFTLYLFHLPLLKFQEVILGQSSQSKFSFLIALFVIPIICYLLSIFTDNFQSTLKLYLRNFSERKVKNI</sequence>
<comment type="caution">
    <text evidence="3">The sequence shown here is derived from an EMBL/GenBank/DDBJ whole genome shotgun (WGS) entry which is preliminary data.</text>
</comment>
<organism evidence="3 4">
    <name type="scientific">Methylophilus aquaticus</name>
    <dbReference type="NCBI Taxonomy" id="1971610"/>
    <lineage>
        <taxon>Bacteria</taxon>
        <taxon>Pseudomonadati</taxon>
        <taxon>Pseudomonadota</taxon>
        <taxon>Betaproteobacteria</taxon>
        <taxon>Nitrosomonadales</taxon>
        <taxon>Methylophilaceae</taxon>
        <taxon>Methylophilus</taxon>
    </lineage>
</organism>